<keyword evidence="4" id="KW-0175">Coiled coil</keyword>
<feature type="domain" description="Rad50/SbcC-type AAA" evidence="5">
    <location>
        <begin position="6"/>
        <end position="220"/>
    </location>
</feature>
<accession>A0AA95EYJ0</accession>
<dbReference type="SUPFAM" id="SSF52540">
    <property type="entry name" value="P-loop containing nucleoside triphosphate hydrolases"/>
    <property type="match status" value="1"/>
</dbReference>
<dbReference type="PANTHER" id="PTHR32114:SF2">
    <property type="entry name" value="ABC TRANSPORTER ABCH.3"/>
    <property type="match status" value="1"/>
</dbReference>
<evidence type="ECO:0000256" key="4">
    <source>
        <dbReference type="SAM" id="Coils"/>
    </source>
</evidence>
<sequence>MRPIVLKMTAFGPYRDVEMIDFRELEDRRLFVISGNTGAGKTTIFDAICFALFGSASGEDRAEARMLRSQFADDDVSTAVDLLFSVGTRTYRIVRQMGHRKGSNKTETPNKAELYETTSGQEVPCTDRFTVTEVNAKLEAIIGLTKEQFSQIVMLPQGEFRKLLTSDTENKEDILRRIFRTGRYQKLEDRFQERNKELVDAMKQAKSMQAVYVKQVQETLPERLESALSATLQQEHYSSSQVMEGLSQEIVYYDQKEEEVTKERQTISLQLEQQEKILHEAISLNERFNQLKDKCAQRDEMALRQEEMNAQEIVVRLAEQADKIVPYELQALQLDSQVEVKHKQLLLKKEEVTDAQQGLTVAQTSYRAEEAREQERQDAQLEVRKLTELVPIVQTLEQRRLDVQRLLMEEQASANKRDTIDEQLKTLRDESKVHVEQLKSLEVELQRLAEVKELYKLTQEKYRWLKEMLTLDVRLTEAVDMQTAREQAIKLARAQVDEQEALWLEGQAGYLAMHLHDGQPCPVCGSEAHPAKAETQINIPSREAVQTMKEQLRIAEQQLNEAQAQVSATVTIRSEKQESMGELDISDDNFDHQLLQAEKDGKAYRAEKDRLEAQERTEAPLRQAIEQMTAEIERLQAERERVQAQWHELKVARSSKQSLLENEWERVPEQIRTPENLHARIVEQSAYAKQLTDTWQSVQQKYQQMQQIVITEQTNALGLSNQLEEMKQQNVQAQERYKTALAQSGFADPNAYQAAKLSELDRKNRLQQLEHFRTSWSAVVTHIAELERELHGKALPQLDTLQTAIAALKQQLEGVTGIMHTHQRNKLEAQRLHNALELSHDQMGELEQEQQQVADIYQMLKGDNALKISFERYILIEYLEQILHAANERLAKLSKGQFILQRSDRLESRGKQSGLGLDVYDAYTGQNRDVKSLSGGEKFNASLCLALGMTDVIQAYQGGVSIEMMFIDEGFGSLDDESLNKAIEALIDLQRAGRMIGVISHVQELKQAFPAVLEVSKTREGHSRTSFIVK</sequence>
<gene>
    <name evidence="6" type="ORF">P0Y55_04215</name>
</gene>
<evidence type="ECO:0000256" key="2">
    <source>
        <dbReference type="ARBA" id="ARBA00011322"/>
    </source>
</evidence>
<comment type="subunit">
    <text evidence="2">Heterodimer of SbcC and SbcD.</text>
</comment>
<reference evidence="6" key="1">
    <citation type="submission" date="2023-03" db="EMBL/GenBank/DDBJ databases">
        <title>Andean soil-derived lignocellulolytic bacterial consortium as a source of novel taxa and putative plastic-active enzymes.</title>
        <authorList>
            <person name="Diaz-Garcia L."/>
            <person name="Chuvochina M."/>
            <person name="Feuerriegel G."/>
            <person name="Bunk B."/>
            <person name="Sproer C."/>
            <person name="Streit W.R."/>
            <person name="Rodriguez L.M."/>
            <person name="Overmann J."/>
            <person name="Jimenez D.J."/>
        </authorList>
    </citation>
    <scope>NUCLEOTIDE SEQUENCE</scope>
    <source>
        <strain evidence="6">MAG 2441</strain>
    </source>
</reference>
<evidence type="ECO:0000313" key="7">
    <source>
        <dbReference type="Proteomes" id="UP001178662"/>
    </source>
</evidence>
<dbReference type="InterPro" id="IPR038729">
    <property type="entry name" value="Rad50/SbcC_AAA"/>
</dbReference>
<dbReference type="Pfam" id="PF13558">
    <property type="entry name" value="SbcC_Walker_B"/>
    <property type="match status" value="1"/>
</dbReference>
<proteinExistence type="inferred from homology"/>
<dbReference type="GO" id="GO:0016887">
    <property type="term" value="F:ATP hydrolysis activity"/>
    <property type="evidence" value="ECO:0007669"/>
    <property type="project" value="InterPro"/>
</dbReference>
<organism evidence="6 7">
    <name type="scientific">Candidatus Cohnella colombiensis</name>
    <dbReference type="NCBI Taxonomy" id="3121368"/>
    <lineage>
        <taxon>Bacteria</taxon>
        <taxon>Bacillati</taxon>
        <taxon>Bacillota</taxon>
        <taxon>Bacilli</taxon>
        <taxon>Bacillales</taxon>
        <taxon>Paenibacillaceae</taxon>
        <taxon>Cohnella</taxon>
    </lineage>
</organism>
<feature type="coiled-coil region" evidence="4">
    <location>
        <begin position="716"/>
        <end position="743"/>
    </location>
</feature>
<protein>
    <recommendedName>
        <fullName evidence="3">Nuclease SbcCD subunit C</fullName>
    </recommendedName>
</protein>
<dbReference type="GO" id="GO:0006302">
    <property type="term" value="P:double-strand break repair"/>
    <property type="evidence" value="ECO:0007669"/>
    <property type="project" value="InterPro"/>
</dbReference>
<evidence type="ECO:0000256" key="3">
    <source>
        <dbReference type="ARBA" id="ARBA00013368"/>
    </source>
</evidence>
<dbReference type="Gene3D" id="3.40.50.300">
    <property type="entry name" value="P-loop containing nucleotide triphosphate hydrolases"/>
    <property type="match status" value="2"/>
</dbReference>
<dbReference type="Pfam" id="PF13476">
    <property type="entry name" value="AAA_23"/>
    <property type="match status" value="1"/>
</dbReference>
<dbReference type="Proteomes" id="UP001178662">
    <property type="component" value="Chromosome"/>
</dbReference>
<dbReference type="PANTHER" id="PTHR32114">
    <property type="entry name" value="ABC TRANSPORTER ABCH.3"/>
    <property type="match status" value="1"/>
</dbReference>
<name>A0AA95EYJ0_9BACL</name>
<keyword evidence="7" id="KW-1185">Reference proteome</keyword>
<evidence type="ECO:0000313" key="6">
    <source>
        <dbReference type="EMBL" id="WEK55276.1"/>
    </source>
</evidence>
<evidence type="ECO:0000256" key="1">
    <source>
        <dbReference type="ARBA" id="ARBA00006930"/>
    </source>
</evidence>
<comment type="similarity">
    <text evidence="1">Belongs to the SMC family. SbcC subfamily.</text>
</comment>
<dbReference type="InterPro" id="IPR027417">
    <property type="entry name" value="P-loop_NTPase"/>
</dbReference>
<dbReference type="AlphaFoldDB" id="A0AA95EYJ0"/>
<feature type="coiled-coil region" evidence="4">
    <location>
        <begin position="594"/>
        <end position="652"/>
    </location>
</feature>
<dbReference type="EMBL" id="CP119317">
    <property type="protein sequence ID" value="WEK55276.1"/>
    <property type="molecule type" value="Genomic_DNA"/>
</dbReference>
<feature type="coiled-coil region" evidence="4">
    <location>
        <begin position="424"/>
        <end position="458"/>
    </location>
</feature>
<evidence type="ECO:0000259" key="5">
    <source>
        <dbReference type="Pfam" id="PF13476"/>
    </source>
</evidence>